<organism evidence="2 3">
    <name type="scientific">Symbiodinium microadriaticum</name>
    <name type="common">Dinoflagellate</name>
    <name type="synonym">Zooxanthella microadriatica</name>
    <dbReference type="NCBI Taxonomy" id="2951"/>
    <lineage>
        <taxon>Eukaryota</taxon>
        <taxon>Sar</taxon>
        <taxon>Alveolata</taxon>
        <taxon>Dinophyceae</taxon>
        <taxon>Suessiales</taxon>
        <taxon>Symbiodiniaceae</taxon>
        <taxon>Symbiodinium</taxon>
    </lineage>
</organism>
<dbReference type="Proteomes" id="UP000186817">
    <property type="component" value="Unassembled WGS sequence"/>
</dbReference>
<name>A0A1Q9BYS5_SYMMI</name>
<feature type="region of interest" description="Disordered" evidence="1">
    <location>
        <begin position="231"/>
        <end position="250"/>
    </location>
</feature>
<dbReference type="EMBL" id="LSRX01002250">
    <property type="protein sequence ID" value="OLP75833.1"/>
    <property type="molecule type" value="Genomic_DNA"/>
</dbReference>
<feature type="compositionally biased region" description="Polar residues" evidence="1">
    <location>
        <begin position="101"/>
        <end position="117"/>
    </location>
</feature>
<reference evidence="2 3" key="1">
    <citation type="submission" date="2016-02" db="EMBL/GenBank/DDBJ databases">
        <title>Genome analysis of coral dinoflagellate symbionts highlights evolutionary adaptations to a symbiotic lifestyle.</title>
        <authorList>
            <person name="Aranda M."/>
            <person name="Li Y."/>
            <person name="Liew Y.J."/>
            <person name="Baumgarten S."/>
            <person name="Simakov O."/>
            <person name="Wilson M."/>
            <person name="Piel J."/>
            <person name="Ashoor H."/>
            <person name="Bougouffa S."/>
            <person name="Bajic V.B."/>
            <person name="Ryu T."/>
            <person name="Ravasi T."/>
            <person name="Bayer T."/>
            <person name="Micklem G."/>
            <person name="Kim H."/>
            <person name="Bhak J."/>
            <person name="Lajeunesse T.C."/>
            <person name="Voolstra C.R."/>
        </authorList>
    </citation>
    <scope>NUCLEOTIDE SEQUENCE [LARGE SCALE GENOMIC DNA]</scope>
    <source>
        <strain evidence="2 3">CCMP2467</strain>
    </source>
</reference>
<feature type="compositionally biased region" description="Basic residues" evidence="1">
    <location>
        <begin position="368"/>
        <end position="379"/>
    </location>
</feature>
<proteinExistence type="predicted"/>
<gene>
    <name evidence="2" type="ORF">AK812_SmicGene44310</name>
</gene>
<evidence type="ECO:0000313" key="2">
    <source>
        <dbReference type="EMBL" id="OLP75833.1"/>
    </source>
</evidence>
<protein>
    <submittedName>
        <fullName evidence="2">Uncharacterized protein</fullName>
    </submittedName>
</protein>
<sequence length="854" mass="94852">MFRAPCRVLVLPFNSLCGNQLCTRCPFDFFAMRNFMIKGIQIGGLDSFIKKTGKGRNGEPSFRRYYLRYSHATGSVAAETKAPENAESTEASAPMEAEPTQAGQRIPSQAAGSTPTATEPEAPEILDAAAVQQEALNRGRGLETQPLVVKASDVHVAEAFAMGLRQSLGVPIEVIRVNREAPPKMTHQAAEPIQAAPIQQTMEQVRYLCRLGSLFLQAEPIQETMQQEVMASLSSDPAMTGRADGEAPAPQDLTAEQETVDQANEPLPEVGEPIQAEPVQPRSRSRQMSQCKMEAPYVDAEWCFCLSPSRGTRLGVIEQSLSNTFDQSMLYRASGEQRHDTAAHWESDLRVIEWIRRRRSGIKDKSAKQPKKKKKKKKGPKADEDEAEDDAGIFTWRGTTAAALTARPRCSCRSACLKRWVEGSPRWAPAAIGGEALQRPLARRQEGFLEKQKTLRKKVAAEHPALIKKLRNRQSNKVIEKLQEDDLGIVVSMEHDGVAVRHPDGCCCRDAEWKAGLVKAAEDVGVKMAINEYRSPDKILKQLRQLHPECGTEDSSALEIEQKRVNLGQFMMSSKECPELLLSELLMRKPVTVDGSEYLLSEVHQTVPESGRSQQAGRWMLHTEKEMEPVFLKLLTEVVEGVWKNDLNTEQRGPPAPLGMTAAVTALMKQLLNMDAEETRTYFLFADGWLVDRDNHEIKRCEPDLIMTCQLSGWKQFLDGVALYEKQILTFEGVAAGPGGNGKRVFTALIDEMLGHTPDQEQDAEVVARPTAGISCRGLYKEAFASFTAGDFVYLLDDFKTEYLEVVDVYQQASKETEIRKAPQGFARNAIDTVRTANRVIDGGLKLTKQPAPE</sequence>
<comment type="caution">
    <text evidence="2">The sequence shown here is derived from an EMBL/GenBank/DDBJ whole genome shotgun (WGS) entry which is preliminary data.</text>
</comment>
<accession>A0A1Q9BYS5</accession>
<evidence type="ECO:0000256" key="1">
    <source>
        <dbReference type="SAM" id="MobiDB-lite"/>
    </source>
</evidence>
<feature type="region of interest" description="Disordered" evidence="1">
    <location>
        <begin position="257"/>
        <end position="287"/>
    </location>
</feature>
<dbReference type="AlphaFoldDB" id="A0A1Q9BYS5"/>
<dbReference type="OrthoDB" id="10426977at2759"/>
<evidence type="ECO:0000313" key="3">
    <source>
        <dbReference type="Proteomes" id="UP000186817"/>
    </source>
</evidence>
<feature type="region of interest" description="Disordered" evidence="1">
    <location>
        <begin position="77"/>
        <end position="119"/>
    </location>
</feature>
<feature type="region of interest" description="Disordered" evidence="1">
    <location>
        <begin position="361"/>
        <end position="388"/>
    </location>
</feature>
<keyword evidence="3" id="KW-1185">Reference proteome</keyword>